<feature type="transmembrane region" description="Helical" evidence="1">
    <location>
        <begin position="81"/>
        <end position="105"/>
    </location>
</feature>
<evidence type="ECO:0000313" key="2">
    <source>
        <dbReference type="EMBL" id="MDA5398173.1"/>
    </source>
</evidence>
<dbReference type="Proteomes" id="UP001151234">
    <property type="component" value="Unassembled WGS sequence"/>
</dbReference>
<evidence type="ECO:0000256" key="1">
    <source>
        <dbReference type="SAM" id="Phobius"/>
    </source>
</evidence>
<accession>A0A9X3UFG4</accession>
<proteinExistence type="predicted"/>
<feature type="transmembrane region" description="Helical" evidence="1">
    <location>
        <begin position="12"/>
        <end position="37"/>
    </location>
</feature>
<feature type="transmembrane region" description="Helical" evidence="1">
    <location>
        <begin position="49"/>
        <end position="69"/>
    </location>
</feature>
<sequence length="161" mass="17242">MPDDATGWPRAGMLASGALVWGITMAVSLAVSLEISIGGLTSHRTALTLLYFVGGLVAFPPAVLIARALSGKKAVEVRFAAAFFCLCAATISITAGLFAALYWTFFAHWSEAFLSIAWIQQTTVTIIAALYQFAAVGLRFFFPVGFVALFVVSILLAKRMR</sequence>
<protein>
    <submittedName>
        <fullName evidence="2">Uncharacterized protein</fullName>
    </submittedName>
</protein>
<keyword evidence="3" id="KW-1185">Reference proteome</keyword>
<feature type="transmembrane region" description="Helical" evidence="1">
    <location>
        <begin position="112"/>
        <end position="134"/>
    </location>
</feature>
<name>A0A9X3UFG4_9HYPH</name>
<gene>
    <name evidence="2" type="ORF">OQ273_06255</name>
</gene>
<organism evidence="2 3">
    <name type="scientific">Hoeflea prorocentri</name>
    <dbReference type="NCBI Taxonomy" id="1922333"/>
    <lineage>
        <taxon>Bacteria</taxon>
        <taxon>Pseudomonadati</taxon>
        <taxon>Pseudomonadota</taxon>
        <taxon>Alphaproteobacteria</taxon>
        <taxon>Hyphomicrobiales</taxon>
        <taxon>Rhizobiaceae</taxon>
        <taxon>Hoeflea</taxon>
    </lineage>
</organism>
<keyword evidence="1" id="KW-1133">Transmembrane helix</keyword>
<dbReference type="AlphaFoldDB" id="A0A9X3UFG4"/>
<dbReference type="RefSeq" id="WP_267989610.1">
    <property type="nucleotide sequence ID" value="NZ_JAPJZI010000001.1"/>
</dbReference>
<keyword evidence="1" id="KW-0812">Transmembrane</keyword>
<reference evidence="2" key="1">
    <citation type="submission" date="2022-11" db="EMBL/GenBank/DDBJ databases">
        <title>Draft genome sequence of Hoeflea poritis E7-10 and Hoeflea prorocentri PM5-8, separated from scleractinian coral Porites lutea and marine dinoflagellate.</title>
        <authorList>
            <person name="Zhang G."/>
            <person name="Wei Q."/>
            <person name="Cai L."/>
        </authorList>
    </citation>
    <scope>NUCLEOTIDE SEQUENCE</scope>
    <source>
        <strain evidence="2">PM5-8</strain>
    </source>
</reference>
<keyword evidence="1" id="KW-0472">Membrane</keyword>
<feature type="transmembrane region" description="Helical" evidence="1">
    <location>
        <begin position="140"/>
        <end position="157"/>
    </location>
</feature>
<comment type="caution">
    <text evidence="2">The sequence shown here is derived from an EMBL/GenBank/DDBJ whole genome shotgun (WGS) entry which is preliminary data.</text>
</comment>
<evidence type="ECO:0000313" key="3">
    <source>
        <dbReference type="Proteomes" id="UP001151234"/>
    </source>
</evidence>
<dbReference type="EMBL" id="JAPJZI010000001">
    <property type="protein sequence ID" value="MDA5398173.1"/>
    <property type="molecule type" value="Genomic_DNA"/>
</dbReference>